<organism evidence="2 3">
    <name type="scientific">Phytophthora rubi</name>
    <dbReference type="NCBI Taxonomy" id="129364"/>
    <lineage>
        <taxon>Eukaryota</taxon>
        <taxon>Sar</taxon>
        <taxon>Stramenopiles</taxon>
        <taxon>Oomycota</taxon>
        <taxon>Peronosporomycetes</taxon>
        <taxon>Peronosporales</taxon>
        <taxon>Peronosporaceae</taxon>
        <taxon>Phytophthora</taxon>
    </lineage>
</organism>
<dbReference type="InterPro" id="IPR000477">
    <property type="entry name" value="RT_dom"/>
</dbReference>
<evidence type="ECO:0000313" key="2">
    <source>
        <dbReference type="EMBL" id="KAE8967717.1"/>
    </source>
</evidence>
<name>A0A6A3HEV0_9STRA</name>
<comment type="caution">
    <text evidence="2">The sequence shown here is derived from an EMBL/GenBank/DDBJ whole genome shotgun (WGS) entry which is preliminary data.</text>
</comment>
<feature type="domain" description="Reverse transcriptase" evidence="1">
    <location>
        <begin position="219"/>
        <end position="351"/>
    </location>
</feature>
<dbReference type="AlphaFoldDB" id="A0A6A3HEV0"/>
<gene>
    <name evidence="2" type="ORF">PR001_g28017</name>
</gene>
<proteinExistence type="predicted"/>
<dbReference type="Proteomes" id="UP000429607">
    <property type="component" value="Unassembled WGS sequence"/>
</dbReference>
<dbReference type="EMBL" id="QXFV01004807">
    <property type="protein sequence ID" value="KAE8967717.1"/>
    <property type="molecule type" value="Genomic_DNA"/>
</dbReference>
<feature type="non-terminal residue" evidence="2">
    <location>
        <position position="730"/>
    </location>
</feature>
<evidence type="ECO:0000313" key="3">
    <source>
        <dbReference type="Proteomes" id="UP000429607"/>
    </source>
</evidence>
<reference evidence="2 3" key="1">
    <citation type="submission" date="2018-09" db="EMBL/GenBank/DDBJ databases">
        <title>Genomic investigation of the strawberry pathogen Phytophthora fragariae indicates pathogenicity is determined by transcriptional variation in three key races.</title>
        <authorList>
            <person name="Adams T.M."/>
            <person name="Armitage A.D."/>
            <person name="Sobczyk M.K."/>
            <person name="Bates H.J."/>
            <person name="Dunwell J.M."/>
            <person name="Nellist C.F."/>
            <person name="Harrison R.J."/>
        </authorList>
    </citation>
    <scope>NUCLEOTIDE SEQUENCE [LARGE SCALE GENOMIC DNA]</scope>
    <source>
        <strain evidence="2 3">SCRP249</strain>
    </source>
</reference>
<accession>A0A6A3HEV0</accession>
<protein>
    <recommendedName>
        <fullName evidence="1">Reverse transcriptase domain-containing protein</fullName>
    </recommendedName>
</protein>
<evidence type="ECO:0000259" key="1">
    <source>
        <dbReference type="Pfam" id="PF00078"/>
    </source>
</evidence>
<dbReference type="PANTHER" id="PTHR19446">
    <property type="entry name" value="REVERSE TRANSCRIPTASES"/>
    <property type="match status" value="1"/>
</dbReference>
<dbReference type="Pfam" id="PF00078">
    <property type="entry name" value="RVT_1"/>
    <property type="match status" value="1"/>
</dbReference>
<sequence>MVDALLPPVDIAQVDMQDFYARTHTYTYQVRPGVEATARLDRWYTSADMVPWVQVVEVQKNGTRADHDAVRLHLSNPADPVRVRKPARVYPAPALAAEAVKEDMLQRLQEFHTQLQERDDGVVALAQEWDDFKVEVRKAALTITKQRRKAARATYKQRLRRLLRQETRLRESTAGTTPTIDYVTDAMDAMTLVDGRGGTPMARAMRGLHDGTRVRFLANGYRSRWVAVTCGIRQGCPLAPILFILVLEALYRRIDDDQRLTGIVLKSKAGVVRLKVGGYADDTASYVRTAAEVWIVMDITRIFPSASGLTLNEAKTLVIALNPASISGMGLLPVPLKLQAVDKLARYLGLQVGSVPDPNYTWQVARTQLVARLALATRKTLTVDQRSIIAMAIVIPKLLFIGRHQWPTTDTIKVFQTMIKNFVWHGHFTNGVVGGRAWLNNNVAMLPRQQGGLAIPDLKVELLALAAVTVNVWAVEADPDTQIVGDVLIDQRADLEAMQAYVTPRHTPPTRHSTRVTSSAWTTGLKICNTHGGVTPSAHKAAMVVALFCTTHFRGSIVTKWYGRRLVLNTEASKGPLSRSYVAAESALHGTFCPEWLPYMALAELTLYAETGAIVHVSKKLRTLCRVGSLVKDIMHWKWLVNGGMLVTVLHTKVTKTILRQTEYFMLLLLLNFPQLLQPGDHSGQIRYTTTTPDSASLPLAVGPGRQLIMGSTVPEAVLKVETVNTHREL</sequence>